<dbReference type="PANTHER" id="PTHR39470:SF1">
    <property type="entry name" value="CHORISMATE SYNTHASE PROTEIN"/>
    <property type="match status" value="1"/>
</dbReference>
<sequence>MPPQTEGTSSLAVFLTTAAVTVLSWFFLFPNIPTFNLNIPFLFKASSRRYTHPKTILRTINTNLLLFHTLFILHRLILLSPPNIFSLLNLSLGTPADAIRSLLLVASEDGTLPEQIERLLKRLASAEMRVLYVKFGHEALSTCDFCWTFFDFALYTGTGVVLEYLREAAILGLITIRSTSLERYRSFAIGLLVTVAAGEAYWISTVGISIPRDGREPNPVMLLFLFLPLTIHFLLPPSPPPITQDVLNTYNPNNPSAAKTDEVELPPALTIMHDLVNRVQLIRLARAALNKILPLCGLERGSRVCGYGKMKRCEQSRNDWAWVMIWVGKGKGQEGEDRDQEGPGQIGELRARARRAVGTLFRGFVPSGYWKIPPPAPAPSQG</sequence>
<comment type="caution">
    <text evidence="2">The sequence shown here is derived from an EMBL/GenBank/DDBJ whole genome shotgun (WGS) entry which is preliminary data.</text>
</comment>
<keyword evidence="3" id="KW-1185">Reference proteome</keyword>
<protein>
    <submittedName>
        <fullName evidence="2">Uncharacterized protein</fullName>
    </submittedName>
</protein>
<feature type="transmembrane region" description="Helical" evidence="1">
    <location>
        <begin position="12"/>
        <end position="35"/>
    </location>
</feature>
<evidence type="ECO:0000313" key="2">
    <source>
        <dbReference type="EMBL" id="KAL0070144.1"/>
    </source>
</evidence>
<dbReference type="Proteomes" id="UP001437256">
    <property type="component" value="Unassembled WGS sequence"/>
</dbReference>
<dbReference type="PANTHER" id="PTHR39470">
    <property type="entry name" value="CHROMOSOME 10, WHOLE GENOME SHOTGUN SEQUENCE"/>
    <property type="match status" value="1"/>
</dbReference>
<evidence type="ECO:0000313" key="3">
    <source>
        <dbReference type="Proteomes" id="UP001437256"/>
    </source>
</evidence>
<proteinExistence type="predicted"/>
<name>A0ABR3A9X4_9AGAR</name>
<dbReference type="EMBL" id="JBBXMP010000008">
    <property type="protein sequence ID" value="KAL0070144.1"/>
    <property type="molecule type" value="Genomic_DNA"/>
</dbReference>
<accession>A0ABR3A9X4</accession>
<keyword evidence="1" id="KW-1133">Transmembrane helix</keyword>
<organism evidence="2 3">
    <name type="scientific">Marasmius tenuissimus</name>
    <dbReference type="NCBI Taxonomy" id="585030"/>
    <lineage>
        <taxon>Eukaryota</taxon>
        <taxon>Fungi</taxon>
        <taxon>Dikarya</taxon>
        <taxon>Basidiomycota</taxon>
        <taxon>Agaricomycotina</taxon>
        <taxon>Agaricomycetes</taxon>
        <taxon>Agaricomycetidae</taxon>
        <taxon>Agaricales</taxon>
        <taxon>Marasmiineae</taxon>
        <taxon>Marasmiaceae</taxon>
        <taxon>Marasmius</taxon>
    </lineage>
</organism>
<evidence type="ECO:0000256" key="1">
    <source>
        <dbReference type="SAM" id="Phobius"/>
    </source>
</evidence>
<keyword evidence="1" id="KW-0472">Membrane</keyword>
<reference evidence="2 3" key="1">
    <citation type="submission" date="2024-05" db="EMBL/GenBank/DDBJ databases">
        <title>A draft genome resource for the thread blight pathogen Marasmius tenuissimus strain MS-2.</title>
        <authorList>
            <person name="Yulfo-Soto G.E."/>
            <person name="Baruah I.K."/>
            <person name="Amoako-Attah I."/>
            <person name="Bukari Y."/>
            <person name="Meinhardt L.W."/>
            <person name="Bailey B.A."/>
            <person name="Cohen S.P."/>
        </authorList>
    </citation>
    <scope>NUCLEOTIDE SEQUENCE [LARGE SCALE GENOMIC DNA]</scope>
    <source>
        <strain evidence="2 3">MS-2</strain>
    </source>
</reference>
<keyword evidence="1" id="KW-0812">Transmembrane</keyword>
<gene>
    <name evidence="2" type="ORF">AAF712_002633</name>
</gene>